<keyword evidence="3" id="KW-1185">Reference proteome</keyword>
<keyword evidence="1" id="KW-0732">Signal</keyword>
<dbReference type="Pfam" id="PF07661">
    <property type="entry name" value="MORN_2"/>
    <property type="match status" value="3"/>
</dbReference>
<dbReference type="Proteomes" id="UP001348817">
    <property type="component" value="Chromosome"/>
</dbReference>
<accession>A0AAU9CR40</accession>
<dbReference type="InterPro" id="IPR011652">
    <property type="entry name" value="MORN_2"/>
</dbReference>
<dbReference type="KEGG" id="fax:FUAX_13360"/>
<reference evidence="2 3" key="1">
    <citation type="submission" date="2021-12" db="EMBL/GenBank/DDBJ databases">
        <title>Genome sequencing of bacteria with rrn-lacking chromosome and rrn-plasmid.</title>
        <authorList>
            <person name="Anda M."/>
            <person name="Iwasaki W."/>
        </authorList>
    </citation>
    <scope>NUCLEOTIDE SEQUENCE [LARGE SCALE GENOMIC DNA]</scope>
    <source>
        <strain evidence="2 3">DSM 100852</strain>
    </source>
</reference>
<dbReference type="RefSeq" id="WP_338394130.1">
    <property type="nucleotide sequence ID" value="NZ_AP025314.1"/>
</dbReference>
<dbReference type="Gene3D" id="3.90.930.1">
    <property type="match status" value="1"/>
</dbReference>
<sequence length="101" mass="11492">MRKLLFCLFALGLSATSLYADECKGKTVEGKKEGTWVCFYENGKKREEGAYKTDVKVGAWKYFHENGTVAMEGNYIKGVEKGKWKMFDEAGKLLEEIDYGK</sequence>
<proteinExistence type="predicted"/>
<gene>
    <name evidence="2" type="ORF">FUAX_13360</name>
</gene>
<feature type="chain" id="PRO_5043829588" description="MORN repeat variant" evidence="1">
    <location>
        <begin position="21"/>
        <end position="101"/>
    </location>
</feature>
<evidence type="ECO:0000313" key="3">
    <source>
        <dbReference type="Proteomes" id="UP001348817"/>
    </source>
</evidence>
<evidence type="ECO:0000313" key="2">
    <source>
        <dbReference type="EMBL" id="BDD08904.1"/>
    </source>
</evidence>
<dbReference type="SUPFAM" id="SSF82185">
    <property type="entry name" value="Histone H3 K4-specific methyltransferase SET7/9 N-terminal domain"/>
    <property type="match status" value="1"/>
</dbReference>
<feature type="signal peptide" evidence="1">
    <location>
        <begin position="1"/>
        <end position="20"/>
    </location>
</feature>
<name>A0AAU9CR40_9BACT</name>
<evidence type="ECO:0008006" key="4">
    <source>
        <dbReference type="Google" id="ProtNLM"/>
    </source>
</evidence>
<dbReference type="EMBL" id="AP025314">
    <property type="protein sequence ID" value="BDD08904.1"/>
    <property type="molecule type" value="Genomic_DNA"/>
</dbReference>
<protein>
    <recommendedName>
        <fullName evidence="4">MORN repeat variant</fullName>
    </recommendedName>
</protein>
<organism evidence="2 3">
    <name type="scientific">Fulvitalea axinellae</name>
    <dbReference type="NCBI Taxonomy" id="1182444"/>
    <lineage>
        <taxon>Bacteria</taxon>
        <taxon>Pseudomonadati</taxon>
        <taxon>Bacteroidota</taxon>
        <taxon>Cytophagia</taxon>
        <taxon>Cytophagales</taxon>
        <taxon>Persicobacteraceae</taxon>
        <taxon>Fulvitalea</taxon>
    </lineage>
</organism>
<evidence type="ECO:0000256" key="1">
    <source>
        <dbReference type="SAM" id="SignalP"/>
    </source>
</evidence>
<dbReference type="AlphaFoldDB" id="A0AAU9CR40"/>